<dbReference type="AlphaFoldDB" id="A0A6G1IIV8"/>
<dbReference type="InterPro" id="IPR024079">
    <property type="entry name" value="MetalloPept_cat_dom_sf"/>
</dbReference>
<evidence type="ECO:0000256" key="2">
    <source>
        <dbReference type="SAM" id="SignalP"/>
    </source>
</evidence>
<evidence type="ECO:0000313" key="3">
    <source>
        <dbReference type="EMBL" id="KAF2677923.1"/>
    </source>
</evidence>
<dbReference type="Gene3D" id="3.40.390.10">
    <property type="entry name" value="Collagenase (Catalytic Domain)"/>
    <property type="match status" value="1"/>
</dbReference>
<dbReference type="GO" id="GO:0008237">
    <property type="term" value="F:metallopeptidase activity"/>
    <property type="evidence" value="ECO:0007669"/>
    <property type="project" value="InterPro"/>
</dbReference>
<accession>A0A6G1IIV8</accession>
<evidence type="ECO:0000313" key="4">
    <source>
        <dbReference type="Proteomes" id="UP000799291"/>
    </source>
</evidence>
<proteinExistence type="predicted"/>
<dbReference type="OrthoDB" id="1896086at2759"/>
<protein>
    <submittedName>
        <fullName evidence="3">Uncharacterized protein</fullName>
    </submittedName>
</protein>
<reference evidence="3" key="1">
    <citation type="journal article" date="2020" name="Stud. Mycol.">
        <title>101 Dothideomycetes genomes: a test case for predicting lifestyles and emergence of pathogens.</title>
        <authorList>
            <person name="Haridas S."/>
            <person name="Albert R."/>
            <person name="Binder M."/>
            <person name="Bloem J."/>
            <person name="Labutti K."/>
            <person name="Salamov A."/>
            <person name="Andreopoulos B."/>
            <person name="Baker S."/>
            <person name="Barry K."/>
            <person name="Bills G."/>
            <person name="Bluhm B."/>
            <person name="Cannon C."/>
            <person name="Castanera R."/>
            <person name="Culley D."/>
            <person name="Daum C."/>
            <person name="Ezra D."/>
            <person name="Gonzalez J."/>
            <person name="Henrissat B."/>
            <person name="Kuo A."/>
            <person name="Liang C."/>
            <person name="Lipzen A."/>
            <person name="Lutzoni F."/>
            <person name="Magnuson J."/>
            <person name="Mondo S."/>
            <person name="Nolan M."/>
            <person name="Ohm R."/>
            <person name="Pangilinan J."/>
            <person name="Park H.-J."/>
            <person name="Ramirez L."/>
            <person name="Alfaro M."/>
            <person name="Sun H."/>
            <person name="Tritt A."/>
            <person name="Yoshinaga Y."/>
            <person name="Zwiers L.-H."/>
            <person name="Turgeon B."/>
            <person name="Goodwin S."/>
            <person name="Spatafora J."/>
            <person name="Crous P."/>
            <person name="Grigoriev I."/>
        </authorList>
    </citation>
    <scope>NUCLEOTIDE SEQUENCE</scope>
    <source>
        <strain evidence="3">CBS 122367</strain>
    </source>
</reference>
<gene>
    <name evidence="3" type="ORF">K458DRAFT_491629</name>
</gene>
<name>A0A6G1IIV8_9PLEO</name>
<feature type="compositionally biased region" description="Basic and acidic residues" evidence="1">
    <location>
        <begin position="173"/>
        <end position="183"/>
    </location>
</feature>
<feature type="compositionally biased region" description="Low complexity" evidence="1">
    <location>
        <begin position="200"/>
        <end position="213"/>
    </location>
</feature>
<sequence length="579" mass="64670">MNWTPNCRRYFTSLFALSLLKAVAVAESYNVTGFDVGPDWQKVEHFPPLTDNDGNPIDASNIRGTRLYGYEGCGEREKSIINEAYKDFHTLVDQAVLWAFIEWDTQGAKEFWGATAGRAPIKDEQKKQIQQIYNAAKEIYSTPWSWEPPWIPYLGRVLWIHVRCSGGDGSGDPYDHCGDKDNDPPDDPPDDPGCPPLKKTAPAGAAAEAYTENAGRDEDTGEEIDYTRTTFCNAFFNLRSLKEAIDYGNSLSEGQQDNLENWNNRARVWLHEATHMHYFMNTPDQSPDVDDLIIRWRERGVTQDEYVYGPYRAKILRNWLGDGTFPQRNADNFAWYALSTYVQDQIGRYPPLPASGSRKPVRKPRNSGNNPLLFGEENPDPGDLGGDGEPDYKPVDGFTVSGCYGVDPQGGTLASPLPVLNISCVDDASSIPNAVFHSDTHKVYSNFCRVAYGNRKTLQWHFDVFGNLIPEPELSRRGIGSRIASPLPESIRNRKRQDSNDPAQYSNWQFKLDWTPKEGYNPAESGICYVECEEAFAALALSTCGQKGEGSNMMSVSSQFDNGCGIYGYTVKGIAIGKG</sequence>
<organism evidence="3 4">
    <name type="scientific">Lentithecium fluviatile CBS 122367</name>
    <dbReference type="NCBI Taxonomy" id="1168545"/>
    <lineage>
        <taxon>Eukaryota</taxon>
        <taxon>Fungi</taxon>
        <taxon>Dikarya</taxon>
        <taxon>Ascomycota</taxon>
        <taxon>Pezizomycotina</taxon>
        <taxon>Dothideomycetes</taxon>
        <taxon>Pleosporomycetidae</taxon>
        <taxon>Pleosporales</taxon>
        <taxon>Massarineae</taxon>
        <taxon>Lentitheciaceae</taxon>
        <taxon>Lentithecium</taxon>
    </lineage>
</organism>
<feature type="region of interest" description="Disordered" evidence="1">
    <location>
        <begin position="172"/>
        <end position="219"/>
    </location>
</feature>
<feature type="signal peptide" evidence="2">
    <location>
        <begin position="1"/>
        <end position="26"/>
    </location>
</feature>
<feature type="chain" id="PRO_5026147331" evidence="2">
    <location>
        <begin position="27"/>
        <end position="579"/>
    </location>
</feature>
<keyword evidence="4" id="KW-1185">Reference proteome</keyword>
<evidence type="ECO:0000256" key="1">
    <source>
        <dbReference type="SAM" id="MobiDB-lite"/>
    </source>
</evidence>
<feature type="region of interest" description="Disordered" evidence="1">
    <location>
        <begin position="349"/>
        <end position="391"/>
    </location>
</feature>
<keyword evidence="2" id="KW-0732">Signal</keyword>
<dbReference type="Proteomes" id="UP000799291">
    <property type="component" value="Unassembled WGS sequence"/>
</dbReference>
<dbReference type="SUPFAM" id="SSF55486">
    <property type="entry name" value="Metalloproteases ('zincins'), catalytic domain"/>
    <property type="match status" value="1"/>
</dbReference>
<dbReference type="EMBL" id="MU005617">
    <property type="protein sequence ID" value="KAF2677923.1"/>
    <property type="molecule type" value="Genomic_DNA"/>
</dbReference>